<dbReference type="KEGG" id="nml:Namu_4669"/>
<organism evidence="4 5">
    <name type="scientific">Nakamurella multipartita (strain ATCC 700099 / DSM 44233 / CIP 104796 / JCM 9543 / NBRC 105858 / Y-104)</name>
    <name type="common">Microsphaera multipartita</name>
    <dbReference type="NCBI Taxonomy" id="479431"/>
    <lineage>
        <taxon>Bacteria</taxon>
        <taxon>Bacillati</taxon>
        <taxon>Actinomycetota</taxon>
        <taxon>Actinomycetes</taxon>
        <taxon>Nakamurellales</taxon>
        <taxon>Nakamurellaceae</taxon>
        <taxon>Nakamurella</taxon>
    </lineage>
</organism>
<feature type="compositionally biased region" description="Low complexity" evidence="1">
    <location>
        <begin position="33"/>
        <end position="75"/>
    </location>
</feature>
<dbReference type="InParanoid" id="C8X7U3"/>
<sequence length="210" mass="19693" precursor="true">MNDTSRPRRVSVRGITIVAATAAVLIGGAAAAAAADDGGNSTSQGSSTSASPSAPSAQAAPSVAGAQSGSGDGSATPPAPKPHLDGTVSSVTSSSILITDPEGFTRTIHLSGDTTYGDGVSLPVAVGERIHAEGTVDTDGTSLAARVIASAPEPPAPGAAGPGGGPAGPPAPPADGSAPTPPTPPTDGSLPAPPSGAEQAPSTTTVAPTS</sequence>
<name>C8X7U3_NAKMY</name>
<feature type="chain" id="PRO_5002994141" description="DUF5666 domain-containing protein" evidence="2">
    <location>
        <begin position="35"/>
        <end position="210"/>
    </location>
</feature>
<feature type="region of interest" description="Disordered" evidence="1">
    <location>
        <begin position="149"/>
        <end position="210"/>
    </location>
</feature>
<dbReference type="Pfam" id="PF18914">
    <property type="entry name" value="DUF5666"/>
    <property type="match status" value="1"/>
</dbReference>
<evidence type="ECO:0000259" key="3">
    <source>
        <dbReference type="Pfam" id="PF18914"/>
    </source>
</evidence>
<dbReference type="AlphaFoldDB" id="C8X7U3"/>
<evidence type="ECO:0000313" key="4">
    <source>
        <dbReference type="EMBL" id="ACV80946.1"/>
    </source>
</evidence>
<keyword evidence="5" id="KW-1185">Reference proteome</keyword>
<dbReference type="eggNOG" id="ENOG502ZIZA">
    <property type="taxonomic scope" value="Bacteria"/>
</dbReference>
<reference evidence="4 5" key="2">
    <citation type="journal article" date="2010" name="Stand. Genomic Sci.">
        <title>Complete genome sequence of Nakamurella multipartita type strain (Y-104).</title>
        <authorList>
            <person name="Tice H."/>
            <person name="Mayilraj S."/>
            <person name="Sims D."/>
            <person name="Lapidus A."/>
            <person name="Nolan M."/>
            <person name="Lucas S."/>
            <person name="Glavina Del Rio T."/>
            <person name="Copeland A."/>
            <person name="Cheng J.F."/>
            <person name="Meincke L."/>
            <person name="Bruce D."/>
            <person name="Goodwin L."/>
            <person name="Pitluck S."/>
            <person name="Ivanova N."/>
            <person name="Mavromatis K."/>
            <person name="Ovchinnikova G."/>
            <person name="Pati A."/>
            <person name="Chen A."/>
            <person name="Palaniappan K."/>
            <person name="Land M."/>
            <person name="Hauser L."/>
            <person name="Chang Y.J."/>
            <person name="Jeffries C.D."/>
            <person name="Detter J.C."/>
            <person name="Brettin T."/>
            <person name="Rohde M."/>
            <person name="Goker M."/>
            <person name="Bristow J."/>
            <person name="Eisen J.A."/>
            <person name="Markowitz V."/>
            <person name="Hugenholtz P."/>
            <person name="Kyrpides N.C."/>
            <person name="Klenk H.P."/>
            <person name="Chen F."/>
        </authorList>
    </citation>
    <scope>NUCLEOTIDE SEQUENCE [LARGE SCALE GENOMIC DNA]</scope>
    <source>
        <strain evidence="5">ATCC 700099 / DSM 44233 / CIP 104796 / JCM 9543 / NBRC 105858 / Y-104</strain>
    </source>
</reference>
<proteinExistence type="predicted"/>
<dbReference type="STRING" id="479431.Namu_4669"/>
<dbReference type="RefSeq" id="WP_015749760.1">
    <property type="nucleotide sequence ID" value="NC_013235.1"/>
</dbReference>
<feature type="compositionally biased region" description="Polar residues" evidence="1">
    <location>
        <begin position="200"/>
        <end position="210"/>
    </location>
</feature>
<feature type="domain" description="DUF5666" evidence="3">
    <location>
        <begin position="86"/>
        <end position="147"/>
    </location>
</feature>
<reference evidence="5" key="1">
    <citation type="submission" date="2009-09" db="EMBL/GenBank/DDBJ databases">
        <title>The complete genome of Nakamurella multipartita DSM 44233.</title>
        <authorList>
            <consortium name="US DOE Joint Genome Institute (JGI-PGF)"/>
            <person name="Lucas S."/>
            <person name="Copeland A."/>
            <person name="Lapidus A."/>
            <person name="Glavina del Rio T."/>
            <person name="Dalin E."/>
            <person name="Tice H."/>
            <person name="Bruce D."/>
            <person name="Goodwin L."/>
            <person name="Pitluck S."/>
            <person name="Kyrpides N."/>
            <person name="Mavromatis K."/>
            <person name="Ivanova N."/>
            <person name="Ovchinnikova G."/>
            <person name="Sims D."/>
            <person name="Meincke L."/>
            <person name="Brettin T."/>
            <person name="Detter J.C."/>
            <person name="Han C."/>
            <person name="Larimer F."/>
            <person name="Land M."/>
            <person name="Hauser L."/>
            <person name="Markowitz V."/>
            <person name="Cheng J.-F."/>
            <person name="Hugenholtz P."/>
            <person name="Woyke T."/>
            <person name="Wu D."/>
            <person name="Klenk H.-P."/>
            <person name="Eisen J.A."/>
        </authorList>
    </citation>
    <scope>NUCLEOTIDE SEQUENCE [LARGE SCALE GENOMIC DNA]</scope>
    <source>
        <strain evidence="5">ATCC 700099 / DSM 44233 / CIP 104796 / JCM 9543 / NBRC 105858 / Y-104</strain>
    </source>
</reference>
<dbReference type="OrthoDB" id="3298790at2"/>
<feature type="compositionally biased region" description="Pro residues" evidence="1">
    <location>
        <begin position="167"/>
        <end position="185"/>
    </location>
</feature>
<evidence type="ECO:0000313" key="5">
    <source>
        <dbReference type="Proteomes" id="UP000002218"/>
    </source>
</evidence>
<gene>
    <name evidence="4" type="ordered locus">Namu_4669</name>
</gene>
<accession>C8X7U3</accession>
<dbReference type="HOGENOM" id="CLU_1309042_0_0_11"/>
<dbReference type="InterPro" id="IPR043724">
    <property type="entry name" value="DUF5666"/>
</dbReference>
<dbReference type="Proteomes" id="UP000002218">
    <property type="component" value="Chromosome"/>
</dbReference>
<dbReference type="EMBL" id="CP001737">
    <property type="protein sequence ID" value="ACV80946.1"/>
    <property type="molecule type" value="Genomic_DNA"/>
</dbReference>
<protein>
    <recommendedName>
        <fullName evidence="3">DUF5666 domain-containing protein</fullName>
    </recommendedName>
</protein>
<evidence type="ECO:0000256" key="1">
    <source>
        <dbReference type="SAM" id="MobiDB-lite"/>
    </source>
</evidence>
<keyword evidence="2" id="KW-0732">Signal</keyword>
<evidence type="ECO:0000256" key="2">
    <source>
        <dbReference type="SAM" id="SignalP"/>
    </source>
</evidence>
<feature type="region of interest" description="Disordered" evidence="1">
    <location>
        <begin position="33"/>
        <end position="101"/>
    </location>
</feature>
<feature type="signal peptide" evidence="2">
    <location>
        <begin position="1"/>
        <end position="34"/>
    </location>
</feature>